<sequence>MKFYRDSQNKKYRQQNAGKIITTEDLQRKIDEDTRINNNAQSAGKGDSERWGIRALELTNKFRAENGLPALSWNQRLHEIGIVHSKDMAEGRVPFGHQGFNERMRKVPFFVRSFSENVAWNANCGDPVEVAVQGWINSPGHRKNMLSTSNLCGIAVFVHYGRYYFTQLFALA</sequence>
<dbReference type="Pfam" id="PF00188">
    <property type="entry name" value="CAP"/>
    <property type="match status" value="1"/>
</dbReference>
<dbReference type="EMBL" id="RRYP01008907">
    <property type="protein sequence ID" value="TNV79445.1"/>
    <property type="molecule type" value="Genomic_DNA"/>
</dbReference>
<dbReference type="SUPFAM" id="SSF55797">
    <property type="entry name" value="PR-1-like"/>
    <property type="match status" value="1"/>
</dbReference>
<dbReference type="Proteomes" id="UP000785679">
    <property type="component" value="Unassembled WGS sequence"/>
</dbReference>
<accession>A0A8J8T2H9</accession>
<evidence type="ECO:0000313" key="2">
    <source>
        <dbReference type="EMBL" id="TNV79445.1"/>
    </source>
</evidence>
<name>A0A8J8T2H9_HALGN</name>
<gene>
    <name evidence="2" type="ORF">FGO68_gene16212</name>
</gene>
<reference evidence="2" key="1">
    <citation type="submission" date="2019-06" db="EMBL/GenBank/DDBJ databases">
        <authorList>
            <person name="Zheng W."/>
        </authorList>
    </citation>
    <scope>NUCLEOTIDE SEQUENCE</scope>
    <source>
        <strain evidence="2">QDHG01</strain>
    </source>
</reference>
<dbReference type="InterPro" id="IPR014044">
    <property type="entry name" value="CAP_dom"/>
</dbReference>
<feature type="domain" description="SCP" evidence="1">
    <location>
        <begin position="56"/>
        <end position="169"/>
    </location>
</feature>
<dbReference type="PANTHER" id="PTHR31157">
    <property type="entry name" value="SCP DOMAIN-CONTAINING PROTEIN"/>
    <property type="match status" value="1"/>
</dbReference>
<comment type="caution">
    <text evidence="2">The sequence shown here is derived from an EMBL/GenBank/DDBJ whole genome shotgun (WGS) entry which is preliminary data.</text>
</comment>
<proteinExistence type="predicted"/>
<protein>
    <recommendedName>
        <fullName evidence="1">SCP domain-containing protein</fullName>
    </recommendedName>
</protein>
<evidence type="ECO:0000259" key="1">
    <source>
        <dbReference type="Pfam" id="PF00188"/>
    </source>
</evidence>
<dbReference type="Gene3D" id="3.40.33.10">
    <property type="entry name" value="CAP"/>
    <property type="match status" value="1"/>
</dbReference>
<dbReference type="PANTHER" id="PTHR31157:SF30">
    <property type="entry name" value="SCP DOMAIN-CONTAINING PROTEIN"/>
    <property type="match status" value="1"/>
</dbReference>
<keyword evidence="3" id="KW-1185">Reference proteome</keyword>
<evidence type="ECO:0000313" key="3">
    <source>
        <dbReference type="Proteomes" id="UP000785679"/>
    </source>
</evidence>
<dbReference type="InterPro" id="IPR035940">
    <property type="entry name" value="CAP_sf"/>
</dbReference>
<dbReference type="CDD" id="cd05379">
    <property type="entry name" value="CAP_bacterial"/>
    <property type="match status" value="1"/>
</dbReference>
<dbReference type="AlphaFoldDB" id="A0A8J8T2H9"/>
<dbReference type="OrthoDB" id="568194at2759"/>
<organism evidence="2 3">
    <name type="scientific">Halteria grandinella</name>
    <dbReference type="NCBI Taxonomy" id="5974"/>
    <lineage>
        <taxon>Eukaryota</taxon>
        <taxon>Sar</taxon>
        <taxon>Alveolata</taxon>
        <taxon>Ciliophora</taxon>
        <taxon>Intramacronucleata</taxon>
        <taxon>Spirotrichea</taxon>
        <taxon>Stichotrichia</taxon>
        <taxon>Sporadotrichida</taxon>
        <taxon>Halteriidae</taxon>
        <taxon>Halteria</taxon>
    </lineage>
</organism>